<dbReference type="Proteomes" id="UP001595693">
    <property type="component" value="Unassembled WGS sequence"/>
</dbReference>
<comment type="caution">
    <text evidence="3">The sequence shown here is derived from an EMBL/GenBank/DDBJ whole genome shotgun (WGS) entry which is preliminary data.</text>
</comment>
<keyword evidence="1" id="KW-0812">Transmembrane</keyword>
<dbReference type="RefSeq" id="WP_238385616.1">
    <property type="nucleotide sequence ID" value="NZ_JAMXAX010000118.1"/>
</dbReference>
<keyword evidence="4" id="KW-1185">Reference proteome</keyword>
<feature type="transmembrane region" description="Helical" evidence="1">
    <location>
        <begin position="163"/>
        <end position="181"/>
    </location>
</feature>
<dbReference type="Pfam" id="PF02517">
    <property type="entry name" value="Rce1-like"/>
    <property type="match status" value="1"/>
</dbReference>
<organism evidence="3 4">
    <name type="scientific">Acidovorax facilis</name>
    <dbReference type="NCBI Taxonomy" id="12917"/>
    <lineage>
        <taxon>Bacteria</taxon>
        <taxon>Pseudomonadati</taxon>
        <taxon>Pseudomonadota</taxon>
        <taxon>Betaproteobacteria</taxon>
        <taxon>Burkholderiales</taxon>
        <taxon>Comamonadaceae</taxon>
        <taxon>Acidovorax</taxon>
    </lineage>
</organism>
<dbReference type="GO" id="GO:0016787">
    <property type="term" value="F:hydrolase activity"/>
    <property type="evidence" value="ECO:0007669"/>
    <property type="project" value="UniProtKB-KW"/>
</dbReference>
<gene>
    <name evidence="3" type="ORF">ACFOW3_17785</name>
</gene>
<name>A0ABV8DDV5_9BURK</name>
<feature type="transmembrane region" description="Helical" evidence="1">
    <location>
        <begin position="108"/>
        <end position="130"/>
    </location>
</feature>
<evidence type="ECO:0000256" key="1">
    <source>
        <dbReference type="SAM" id="Phobius"/>
    </source>
</evidence>
<proteinExistence type="predicted"/>
<evidence type="ECO:0000313" key="4">
    <source>
        <dbReference type="Proteomes" id="UP001595693"/>
    </source>
</evidence>
<feature type="transmembrane region" description="Helical" evidence="1">
    <location>
        <begin position="193"/>
        <end position="211"/>
    </location>
</feature>
<reference evidence="4" key="1">
    <citation type="journal article" date="2019" name="Int. J. Syst. Evol. Microbiol.">
        <title>The Global Catalogue of Microorganisms (GCM) 10K type strain sequencing project: providing services to taxonomists for standard genome sequencing and annotation.</title>
        <authorList>
            <consortium name="The Broad Institute Genomics Platform"/>
            <consortium name="The Broad Institute Genome Sequencing Center for Infectious Disease"/>
            <person name="Wu L."/>
            <person name="Ma J."/>
        </authorList>
    </citation>
    <scope>NUCLEOTIDE SEQUENCE [LARGE SCALE GENOMIC DNA]</scope>
    <source>
        <strain evidence="4">CCUG 2113</strain>
    </source>
</reference>
<dbReference type="InterPro" id="IPR003675">
    <property type="entry name" value="Rce1/LyrA-like_dom"/>
</dbReference>
<keyword evidence="1" id="KW-1133">Transmembrane helix</keyword>
<evidence type="ECO:0000259" key="2">
    <source>
        <dbReference type="Pfam" id="PF02517"/>
    </source>
</evidence>
<evidence type="ECO:0000313" key="3">
    <source>
        <dbReference type="EMBL" id="MFC3936471.1"/>
    </source>
</evidence>
<sequence>MSKPMAVDNAVLAESAGAPGQPAKWRLGGALWLLGMPGVLAVVWALLPPLKANEALLPLPLWAVVLLSGLQTAVLLALAVAVGVWLAPRVGLRAPVVSSWLVGQPIGPALRVQSLPGIVGGVVGAAWLWVLSQVAPAALQPSDPASAMPLVVKLLYGGITEELLVRWGVMTLLLWLGWRVVQRGQGQPGKGLVAGAVLLSALLFALGHLPAAQALAGALTAPVVVFVLVGNTAFGLLAGWLYARHGLEAAILAHVLAHLLSSPLL</sequence>
<keyword evidence="1" id="KW-0472">Membrane</keyword>
<feature type="transmembrane region" description="Helical" evidence="1">
    <location>
        <begin position="223"/>
        <end position="243"/>
    </location>
</feature>
<keyword evidence="3" id="KW-0378">Hydrolase</keyword>
<dbReference type="EMBL" id="JBHSAJ010000053">
    <property type="protein sequence ID" value="MFC3936471.1"/>
    <property type="molecule type" value="Genomic_DNA"/>
</dbReference>
<dbReference type="EC" id="3.4.-.-" evidence="3"/>
<feature type="domain" description="CAAX prenyl protease 2/Lysostaphin resistance protein A-like" evidence="2">
    <location>
        <begin position="147"/>
        <end position="258"/>
    </location>
</feature>
<protein>
    <submittedName>
        <fullName evidence="3">CPBP family intramembrane glutamic endopeptidase</fullName>
        <ecNumber evidence="3">3.4.-.-</ecNumber>
    </submittedName>
</protein>
<feature type="transmembrane region" description="Helical" evidence="1">
    <location>
        <begin position="29"/>
        <end position="47"/>
    </location>
</feature>
<accession>A0ABV8DDV5</accession>
<feature type="transmembrane region" description="Helical" evidence="1">
    <location>
        <begin position="59"/>
        <end position="87"/>
    </location>
</feature>